<sequence>MKQNIDSLSEFAKKIKNGLIYEEIESKLKEFHSKKNNISNKSLDALTNKIRKKEEQIEKLYDDIIILQNKLSKILDQELNK</sequence>
<organism evidence="2 3">
    <name type="scientific">Leptospira harrisiae</name>
    <dbReference type="NCBI Taxonomy" id="2023189"/>
    <lineage>
        <taxon>Bacteria</taxon>
        <taxon>Pseudomonadati</taxon>
        <taxon>Spirochaetota</taxon>
        <taxon>Spirochaetia</taxon>
        <taxon>Leptospirales</taxon>
        <taxon>Leptospiraceae</taxon>
        <taxon>Leptospira</taxon>
    </lineage>
</organism>
<comment type="caution">
    <text evidence="2">The sequence shown here is derived from an EMBL/GenBank/DDBJ whole genome shotgun (WGS) entry which is preliminary data.</text>
</comment>
<protein>
    <submittedName>
        <fullName evidence="2">Uncharacterized protein</fullName>
    </submittedName>
</protein>
<feature type="coiled-coil region" evidence="1">
    <location>
        <begin position="21"/>
        <end position="70"/>
    </location>
</feature>
<evidence type="ECO:0000256" key="1">
    <source>
        <dbReference type="SAM" id="Coils"/>
    </source>
</evidence>
<dbReference type="OrthoDB" id="342811at2"/>
<dbReference type="AlphaFoldDB" id="A0A2N0AGX5"/>
<dbReference type="RefSeq" id="WP_100743692.1">
    <property type="nucleotide sequence ID" value="NZ_NPDW01000002.1"/>
</dbReference>
<name>A0A2N0AGX5_9LEPT</name>
<dbReference type="Proteomes" id="UP000232145">
    <property type="component" value="Unassembled WGS sequence"/>
</dbReference>
<gene>
    <name evidence="2" type="ORF">CH364_14975</name>
</gene>
<dbReference type="EMBL" id="NPDX01000005">
    <property type="protein sequence ID" value="PJZ83511.1"/>
    <property type="molecule type" value="Genomic_DNA"/>
</dbReference>
<keyword evidence="3" id="KW-1185">Reference proteome</keyword>
<proteinExistence type="predicted"/>
<reference evidence="2 3" key="1">
    <citation type="submission" date="2017-07" db="EMBL/GenBank/DDBJ databases">
        <title>Leptospira spp. isolated from tropical soils.</title>
        <authorList>
            <person name="Thibeaux R."/>
            <person name="Iraola G."/>
            <person name="Ferres I."/>
            <person name="Bierque E."/>
            <person name="Girault D."/>
            <person name="Soupe-Gilbert M.-E."/>
            <person name="Picardeau M."/>
            <person name="Goarant C."/>
        </authorList>
    </citation>
    <scope>NUCLEOTIDE SEQUENCE [LARGE SCALE GENOMIC DNA]</scope>
    <source>
        <strain evidence="2 3">FH2-B-A1</strain>
    </source>
</reference>
<evidence type="ECO:0000313" key="3">
    <source>
        <dbReference type="Proteomes" id="UP000232145"/>
    </source>
</evidence>
<keyword evidence="1" id="KW-0175">Coiled coil</keyword>
<evidence type="ECO:0000313" key="2">
    <source>
        <dbReference type="EMBL" id="PJZ83511.1"/>
    </source>
</evidence>
<accession>A0A2N0AGX5</accession>